<proteinExistence type="predicted"/>
<name>A0ABN1TXA7_9ACTN</name>
<dbReference type="EMBL" id="BAAALD010000059">
    <property type="protein sequence ID" value="GAA1103321.1"/>
    <property type="molecule type" value="Genomic_DNA"/>
</dbReference>
<comment type="caution">
    <text evidence="1">The sequence shown here is derived from an EMBL/GenBank/DDBJ whole genome shotgun (WGS) entry which is preliminary data.</text>
</comment>
<accession>A0ABN1TXA7</accession>
<evidence type="ECO:0000313" key="1">
    <source>
        <dbReference type="EMBL" id="GAA1103321.1"/>
    </source>
</evidence>
<protein>
    <submittedName>
        <fullName evidence="1">Uncharacterized protein</fullName>
    </submittedName>
</protein>
<sequence>MVGLAVELDRLGLEVLAHGAHDLLAPRQVPVGEDGVPVLRHEDQMDVHAEDAVPIRVNVLVDTREPTA</sequence>
<dbReference type="Proteomes" id="UP001499987">
    <property type="component" value="Unassembled WGS sequence"/>
</dbReference>
<evidence type="ECO:0000313" key="2">
    <source>
        <dbReference type="Proteomes" id="UP001499987"/>
    </source>
</evidence>
<reference evidence="1 2" key="1">
    <citation type="journal article" date="2019" name="Int. J. Syst. Evol. Microbiol.">
        <title>The Global Catalogue of Microorganisms (GCM) 10K type strain sequencing project: providing services to taxonomists for standard genome sequencing and annotation.</title>
        <authorList>
            <consortium name="The Broad Institute Genomics Platform"/>
            <consortium name="The Broad Institute Genome Sequencing Center for Infectious Disease"/>
            <person name="Wu L."/>
            <person name="Ma J."/>
        </authorList>
    </citation>
    <scope>NUCLEOTIDE SEQUENCE [LARGE SCALE GENOMIC DNA]</scope>
    <source>
        <strain evidence="1 2">JCM 13002</strain>
    </source>
</reference>
<gene>
    <name evidence="1" type="ORF">GCM10009663_52230</name>
</gene>
<keyword evidence="2" id="KW-1185">Reference proteome</keyword>
<organism evidence="1 2">
    <name type="scientific">Kitasatospora arboriphila</name>
    <dbReference type="NCBI Taxonomy" id="258052"/>
    <lineage>
        <taxon>Bacteria</taxon>
        <taxon>Bacillati</taxon>
        <taxon>Actinomycetota</taxon>
        <taxon>Actinomycetes</taxon>
        <taxon>Kitasatosporales</taxon>
        <taxon>Streptomycetaceae</taxon>
        <taxon>Kitasatospora</taxon>
    </lineage>
</organism>